<dbReference type="InterPro" id="IPR014146">
    <property type="entry name" value="LigD_ligase_dom"/>
</dbReference>
<dbReference type="Pfam" id="PF04679">
    <property type="entry name" value="DNA_ligase_A_C"/>
    <property type="match status" value="1"/>
</dbReference>
<feature type="region of interest" description="Disordered" evidence="5">
    <location>
        <begin position="313"/>
        <end position="334"/>
    </location>
</feature>
<dbReference type="Gene3D" id="3.30.470.30">
    <property type="entry name" value="DNA ligase/mRNA capping enzyme"/>
    <property type="match status" value="1"/>
</dbReference>
<feature type="domain" description="ATP-dependent DNA ligase family profile" evidence="6">
    <location>
        <begin position="119"/>
        <end position="241"/>
    </location>
</feature>
<accession>A0A7I9Y2S3</accession>
<comment type="caution">
    <text evidence="7">The sequence shown here is derived from an EMBL/GenBank/DDBJ whole genome shotgun (WGS) entry which is preliminary data.</text>
</comment>
<keyword evidence="8" id="KW-1185">Reference proteome</keyword>
<protein>
    <recommendedName>
        <fullName evidence="2">DNA ligase (ATP)</fullName>
        <ecNumber evidence="2">6.5.1.1</ecNumber>
    </recommendedName>
</protein>
<dbReference type="GO" id="GO:0006281">
    <property type="term" value="P:DNA repair"/>
    <property type="evidence" value="ECO:0007669"/>
    <property type="project" value="InterPro"/>
</dbReference>
<dbReference type="PROSITE" id="PS00333">
    <property type="entry name" value="DNA_LIGASE_A2"/>
    <property type="match status" value="1"/>
</dbReference>
<comment type="similarity">
    <text evidence="1">Belongs to the ATP-dependent DNA ligase family.</text>
</comment>
<comment type="catalytic activity">
    <reaction evidence="4">
        <text>ATP + (deoxyribonucleotide)n-3'-hydroxyl + 5'-phospho-(deoxyribonucleotide)m = (deoxyribonucleotide)n+m + AMP + diphosphate.</text>
        <dbReference type="EC" id="6.5.1.1"/>
    </reaction>
</comment>
<evidence type="ECO:0000313" key="8">
    <source>
        <dbReference type="Proteomes" id="UP000465361"/>
    </source>
</evidence>
<dbReference type="EC" id="6.5.1.1" evidence="2"/>
<evidence type="ECO:0000256" key="3">
    <source>
        <dbReference type="ARBA" id="ARBA00022598"/>
    </source>
</evidence>
<dbReference type="NCBIfam" id="TIGR02779">
    <property type="entry name" value="NHEJ_ligase_lig"/>
    <property type="match status" value="1"/>
</dbReference>
<dbReference type="SUPFAM" id="SSF56091">
    <property type="entry name" value="DNA ligase/mRNA capping enzyme, catalytic domain"/>
    <property type="match status" value="1"/>
</dbReference>
<organism evidence="7 8">
    <name type="scientific">Mycobacterium botniense</name>
    <dbReference type="NCBI Taxonomy" id="84962"/>
    <lineage>
        <taxon>Bacteria</taxon>
        <taxon>Bacillati</taxon>
        <taxon>Actinomycetota</taxon>
        <taxon>Actinomycetes</taxon>
        <taxon>Mycobacteriales</taxon>
        <taxon>Mycobacteriaceae</taxon>
        <taxon>Mycobacterium</taxon>
    </lineage>
</organism>
<evidence type="ECO:0000256" key="4">
    <source>
        <dbReference type="ARBA" id="ARBA00034003"/>
    </source>
</evidence>
<sequence length="334" mass="37877">MIDELPEEMRALLREEPVPDWAPPMLATLTEKRFSDPQWIFETKFDGERCLAFRDGDRVRLRSRNRHLLNGTYPELVDALGTQGPSRFVVDGEIVAFRGRHTSFARLQARMGITDPQRARATGIAVFYYLFDLLHLEGKAVTALPLIWRKQLLRDAFEFRDPLRYTPHRVKDGEEAYRAACQHGDEGVIAKLADARYEGRRSLNWLKFKCVHDQEFVIGGYTEPNGSRVGLGALLVGYYRGPDLVYAGKVGTGFDAAALRSLHQRLSAIESDTSPFTRGPGHPAGVHWVHPKLVAQVAFTEWTRDGKLRHPRYRGLRTDKNPTQVVRETADAPT</sequence>
<reference evidence="7 8" key="1">
    <citation type="journal article" date="2019" name="Emerg. Microbes Infect.">
        <title>Comprehensive subspecies identification of 175 nontuberculous mycobacteria species based on 7547 genomic profiles.</title>
        <authorList>
            <person name="Matsumoto Y."/>
            <person name="Kinjo T."/>
            <person name="Motooka D."/>
            <person name="Nabeya D."/>
            <person name="Jung N."/>
            <person name="Uechi K."/>
            <person name="Horii T."/>
            <person name="Iida T."/>
            <person name="Fujita J."/>
            <person name="Nakamura S."/>
        </authorList>
    </citation>
    <scope>NUCLEOTIDE SEQUENCE [LARGE SCALE GENOMIC DNA]</scope>
    <source>
        <strain evidence="7 8">JCM 17322</strain>
    </source>
</reference>
<evidence type="ECO:0000259" key="6">
    <source>
        <dbReference type="PROSITE" id="PS50160"/>
    </source>
</evidence>
<dbReference type="GO" id="GO:0005524">
    <property type="term" value="F:ATP binding"/>
    <property type="evidence" value="ECO:0007669"/>
    <property type="project" value="InterPro"/>
</dbReference>
<dbReference type="PANTHER" id="PTHR45674">
    <property type="entry name" value="DNA LIGASE 1/3 FAMILY MEMBER"/>
    <property type="match status" value="1"/>
</dbReference>
<name>A0A7I9Y2S3_9MYCO</name>
<dbReference type="PROSITE" id="PS00697">
    <property type="entry name" value="DNA_LIGASE_A1"/>
    <property type="match status" value="1"/>
</dbReference>
<evidence type="ECO:0000256" key="2">
    <source>
        <dbReference type="ARBA" id="ARBA00012727"/>
    </source>
</evidence>
<dbReference type="CDD" id="cd07971">
    <property type="entry name" value="OBF_DNA_ligase_LigD"/>
    <property type="match status" value="1"/>
</dbReference>
<evidence type="ECO:0000256" key="1">
    <source>
        <dbReference type="ARBA" id="ARBA00007572"/>
    </source>
</evidence>
<keyword evidence="3 7" id="KW-0436">Ligase</keyword>
<evidence type="ECO:0000256" key="5">
    <source>
        <dbReference type="SAM" id="MobiDB-lite"/>
    </source>
</evidence>
<evidence type="ECO:0000313" key="7">
    <source>
        <dbReference type="EMBL" id="GFG76277.1"/>
    </source>
</evidence>
<proteinExistence type="inferred from homology"/>
<dbReference type="PROSITE" id="PS50160">
    <property type="entry name" value="DNA_LIGASE_A3"/>
    <property type="match status" value="1"/>
</dbReference>
<dbReference type="SUPFAM" id="SSF50249">
    <property type="entry name" value="Nucleic acid-binding proteins"/>
    <property type="match status" value="1"/>
</dbReference>
<dbReference type="InterPro" id="IPR016059">
    <property type="entry name" value="DNA_ligase_ATP-dep_CS"/>
</dbReference>
<dbReference type="Proteomes" id="UP000465361">
    <property type="component" value="Unassembled WGS sequence"/>
</dbReference>
<dbReference type="PANTHER" id="PTHR45674:SF4">
    <property type="entry name" value="DNA LIGASE 1"/>
    <property type="match status" value="1"/>
</dbReference>
<dbReference type="InterPro" id="IPR012340">
    <property type="entry name" value="NA-bd_OB-fold"/>
</dbReference>
<dbReference type="InterPro" id="IPR012309">
    <property type="entry name" value="DNA_ligase_ATP-dep_C"/>
</dbReference>
<gene>
    <name evidence="7" type="primary">lig</name>
    <name evidence="7" type="ORF">MBOT_36420</name>
</gene>
<dbReference type="GO" id="GO:0003910">
    <property type="term" value="F:DNA ligase (ATP) activity"/>
    <property type="evidence" value="ECO:0007669"/>
    <property type="project" value="UniProtKB-EC"/>
</dbReference>
<dbReference type="CDD" id="cd07906">
    <property type="entry name" value="Adenylation_DNA_ligase_LigD_LigC"/>
    <property type="match status" value="1"/>
</dbReference>
<dbReference type="InterPro" id="IPR012310">
    <property type="entry name" value="DNA_ligase_ATP-dep_cent"/>
</dbReference>
<dbReference type="AlphaFoldDB" id="A0A7I9Y2S3"/>
<dbReference type="InterPro" id="IPR050191">
    <property type="entry name" value="ATP-dep_DNA_ligase"/>
</dbReference>
<dbReference type="GO" id="GO:0006310">
    <property type="term" value="P:DNA recombination"/>
    <property type="evidence" value="ECO:0007669"/>
    <property type="project" value="InterPro"/>
</dbReference>
<dbReference type="Pfam" id="PF01068">
    <property type="entry name" value="DNA_ligase_A_M"/>
    <property type="match status" value="1"/>
</dbReference>
<dbReference type="EMBL" id="BLKW01000004">
    <property type="protein sequence ID" value="GFG76277.1"/>
    <property type="molecule type" value="Genomic_DNA"/>
</dbReference>
<dbReference type="Gene3D" id="2.40.50.140">
    <property type="entry name" value="Nucleic acid-binding proteins"/>
    <property type="match status" value="1"/>
</dbReference>